<organism evidence="1 2">
    <name type="scientific">Micromonospora robiginosa</name>
    <dbReference type="NCBI Taxonomy" id="2749844"/>
    <lineage>
        <taxon>Bacteria</taxon>
        <taxon>Bacillati</taxon>
        <taxon>Actinomycetota</taxon>
        <taxon>Actinomycetes</taxon>
        <taxon>Micromonosporales</taxon>
        <taxon>Micromonosporaceae</taxon>
        <taxon>Micromonospora</taxon>
    </lineage>
</organism>
<keyword evidence="2" id="KW-1185">Reference proteome</keyword>
<evidence type="ECO:0000313" key="2">
    <source>
        <dbReference type="Proteomes" id="UP000510844"/>
    </source>
</evidence>
<reference evidence="1 2" key="2">
    <citation type="journal article" date="2021" name="Mar. Drugs">
        <title>A New Micromonospora Strain with Antibiotic Activity Isolated from the Microbiome of a Mid-Atlantic Deep-Sea Sponge.</title>
        <authorList>
            <person name="Back C.R."/>
            <person name="Stennett H.L."/>
            <person name="Williams S.E."/>
            <person name="Wang L."/>
            <person name="Ojeda Gomez J."/>
            <person name="Abdulle O.M."/>
            <person name="Duffy T."/>
            <person name="Neal C."/>
            <person name="Mantell J."/>
            <person name="Jepson M.A."/>
            <person name="Hendry K.R."/>
            <person name="Powell D."/>
            <person name="Stach J.E.M."/>
            <person name="Essex-Lopresti A.E."/>
            <person name="Willis C.L."/>
            <person name="Curnow P."/>
            <person name="Race P.R."/>
        </authorList>
    </citation>
    <scope>NUCLEOTIDE SEQUENCE [LARGE SCALE GENOMIC DNA]</scope>
    <source>
        <strain evidence="1 2">28ISP2-46</strain>
    </source>
</reference>
<dbReference type="RefSeq" id="WP_181570401.1">
    <property type="nucleotide sequence ID" value="NZ_CP059322.2"/>
</dbReference>
<proteinExistence type="predicted"/>
<protein>
    <submittedName>
        <fullName evidence="1">Uncharacterized protein</fullName>
    </submittedName>
</protein>
<dbReference type="AlphaFoldDB" id="A0A7L6B7J9"/>
<sequence>MTLDLDAIDARVKAHAASIGPGGDKAWNAGLLAADVPKLLAEVRRLRVALAGREPQILAEEPGPGVTEVYDRDGSPWNRDEKGRWCAFGVGAGAPISWQRLTAVWGPITTRPAG</sequence>
<reference evidence="2" key="1">
    <citation type="submission" date="2020-07" db="EMBL/GenBank/DDBJ databases">
        <title>A new Micromonospora strain with potent antibiotic activity isolated from the microbiome of a mid-Atlantic deep-sea sponge.</title>
        <authorList>
            <person name="Back C.R."/>
            <person name="Stennett H.L."/>
            <person name="Williams S.E."/>
            <person name="Wang L."/>
            <person name="Ojeda Gomez J."/>
            <person name="Abdulle O.M."/>
            <person name="Duffy T."/>
            <person name="Hendry K.R."/>
            <person name="Powell D."/>
            <person name="Stach J.E."/>
            <person name="Essex-Lopresti A.E."/>
            <person name="Willis C.L."/>
            <person name="Curnow P."/>
            <person name="Race P.R."/>
        </authorList>
    </citation>
    <scope>NUCLEOTIDE SEQUENCE [LARGE SCALE GENOMIC DNA]</scope>
    <source>
        <strain evidence="2">28ISP2-46</strain>
    </source>
</reference>
<dbReference type="Proteomes" id="UP000510844">
    <property type="component" value="Chromosome"/>
</dbReference>
<evidence type="ECO:0000313" key="1">
    <source>
        <dbReference type="EMBL" id="QLQ37956.1"/>
    </source>
</evidence>
<accession>A0A7L6B7J9</accession>
<name>A0A7L6B7J9_9ACTN</name>
<dbReference type="KEGG" id="mfeu:H1D33_03420"/>
<gene>
    <name evidence="1" type="ORF">H1D33_03420</name>
</gene>
<dbReference type="EMBL" id="CP059322">
    <property type="protein sequence ID" value="QLQ37956.1"/>
    <property type="molecule type" value="Genomic_DNA"/>
</dbReference>